<dbReference type="Proteomes" id="UP000016936">
    <property type="component" value="Unassembled WGS sequence"/>
</dbReference>
<organism evidence="3 4">
    <name type="scientific">Cochliobolus heterostrophus (strain C5 / ATCC 48332 / race O)</name>
    <name type="common">Southern corn leaf blight fungus</name>
    <name type="synonym">Bipolaris maydis</name>
    <dbReference type="NCBI Taxonomy" id="701091"/>
    <lineage>
        <taxon>Eukaryota</taxon>
        <taxon>Fungi</taxon>
        <taxon>Dikarya</taxon>
        <taxon>Ascomycota</taxon>
        <taxon>Pezizomycotina</taxon>
        <taxon>Dothideomycetes</taxon>
        <taxon>Pleosporomycetidae</taxon>
        <taxon>Pleosporales</taxon>
        <taxon>Pleosporineae</taxon>
        <taxon>Pleosporaceae</taxon>
        <taxon>Bipolaris</taxon>
    </lineage>
</organism>
<feature type="region of interest" description="Disordered" evidence="1">
    <location>
        <begin position="56"/>
        <end position="82"/>
    </location>
</feature>
<protein>
    <submittedName>
        <fullName evidence="3">Uncharacterized protein</fullName>
    </submittedName>
</protein>
<keyword evidence="2" id="KW-0472">Membrane</keyword>
<evidence type="ECO:0000313" key="3">
    <source>
        <dbReference type="EMBL" id="EMD94026.1"/>
    </source>
</evidence>
<dbReference type="EMBL" id="KB445572">
    <property type="protein sequence ID" value="EMD94026.1"/>
    <property type="molecule type" value="Genomic_DNA"/>
</dbReference>
<keyword evidence="2" id="KW-0812">Transmembrane</keyword>
<reference evidence="4" key="2">
    <citation type="journal article" date="2013" name="PLoS Genet.">
        <title>Comparative genome structure, secondary metabolite, and effector coding capacity across Cochliobolus pathogens.</title>
        <authorList>
            <person name="Condon B.J."/>
            <person name="Leng Y."/>
            <person name="Wu D."/>
            <person name="Bushley K.E."/>
            <person name="Ohm R.A."/>
            <person name="Otillar R."/>
            <person name="Martin J."/>
            <person name="Schackwitz W."/>
            <person name="Grimwood J."/>
            <person name="MohdZainudin N."/>
            <person name="Xue C."/>
            <person name="Wang R."/>
            <person name="Manning V.A."/>
            <person name="Dhillon B."/>
            <person name="Tu Z.J."/>
            <person name="Steffenson B.J."/>
            <person name="Salamov A."/>
            <person name="Sun H."/>
            <person name="Lowry S."/>
            <person name="LaButti K."/>
            <person name="Han J."/>
            <person name="Copeland A."/>
            <person name="Lindquist E."/>
            <person name="Barry K."/>
            <person name="Schmutz J."/>
            <person name="Baker S.E."/>
            <person name="Ciuffetti L.M."/>
            <person name="Grigoriev I.V."/>
            <person name="Zhong S."/>
            <person name="Turgeon B.G."/>
        </authorList>
    </citation>
    <scope>NUCLEOTIDE SEQUENCE [LARGE SCALE GENOMIC DNA]</scope>
    <source>
        <strain evidence="4">C5 / ATCC 48332 / race O</strain>
    </source>
</reference>
<feature type="compositionally biased region" description="Basic residues" evidence="1">
    <location>
        <begin position="70"/>
        <end position="81"/>
    </location>
</feature>
<accession>M2UK37</accession>
<sequence length="140" mass="14761">MCGADSARAPQPWGVAVIILVGAGVHVGVSSLVVCHAPALLVAVLFSSSSHAERESIDDSRSVAAQQRSSRIKARASKRDRKSGFARLPFWRCIAPDTGRAGCLRVAESDRHSPSPRRCVNSNSPTVVALVLARVPPAPS</sequence>
<gene>
    <name evidence="3" type="ORF">COCHEDRAFT_1027980</name>
</gene>
<dbReference type="AlphaFoldDB" id="M2UK37"/>
<reference evidence="3 4" key="1">
    <citation type="journal article" date="2012" name="PLoS Pathog.">
        <title>Diverse lifestyles and strategies of plant pathogenesis encoded in the genomes of eighteen Dothideomycetes fungi.</title>
        <authorList>
            <person name="Ohm R.A."/>
            <person name="Feau N."/>
            <person name="Henrissat B."/>
            <person name="Schoch C.L."/>
            <person name="Horwitz B.A."/>
            <person name="Barry K.W."/>
            <person name="Condon B.J."/>
            <person name="Copeland A.C."/>
            <person name="Dhillon B."/>
            <person name="Glaser F."/>
            <person name="Hesse C.N."/>
            <person name="Kosti I."/>
            <person name="LaButti K."/>
            <person name="Lindquist E.A."/>
            <person name="Lucas S."/>
            <person name="Salamov A.A."/>
            <person name="Bradshaw R.E."/>
            <person name="Ciuffetti L."/>
            <person name="Hamelin R.C."/>
            <person name="Kema G.H.J."/>
            <person name="Lawrence C."/>
            <person name="Scott J.A."/>
            <person name="Spatafora J.W."/>
            <person name="Turgeon B.G."/>
            <person name="de Wit P.J.G.M."/>
            <person name="Zhong S."/>
            <person name="Goodwin S.B."/>
            <person name="Grigoriev I.V."/>
        </authorList>
    </citation>
    <scope>NUCLEOTIDE SEQUENCE [LARGE SCALE GENOMIC DNA]</scope>
    <source>
        <strain evidence="4">C5 / ATCC 48332 / race O</strain>
    </source>
</reference>
<evidence type="ECO:0000313" key="4">
    <source>
        <dbReference type="Proteomes" id="UP000016936"/>
    </source>
</evidence>
<name>M2UK37_COCH5</name>
<evidence type="ECO:0000256" key="2">
    <source>
        <dbReference type="SAM" id="Phobius"/>
    </source>
</evidence>
<feature type="transmembrane region" description="Helical" evidence="2">
    <location>
        <begin position="13"/>
        <end position="46"/>
    </location>
</feature>
<keyword evidence="4" id="KW-1185">Reference proteome</keyword>
<keyword evidence="2" id="KW-1133">Transmembrane helix</keyword>
<evidence type="ECO:0000256" key="1">
    <source>
        <dbReference type="SAM" id="MobiDB-lite"/>
    </source>
</evidence>
<proteinExistence type="predicted"/>
<dbReference type="HOGENOM" id="CLU_1834975_0_0_1"/>